<reference evidence="2" key="2">
    <citation type="submission" date="2010-04" db="EMBL/GenBank/DDBJ databases">
        <authorList>
            <person name="Buell R."/>
            <person name="Hamilton J."/>
            <person name="Hostetler J."/>
        </authorList>
    </citation>
    <scope>NUCLEOTIDE SEQUENCE [LARGE SCALE GENOMIC DNA]</scope>
    <source>
        <strain evidence="2">DAOM:BR144</strain>
    </source>
</reference>
<organism evidence="1 2">
    <name type="scientific">Globisporangium ultimum (strain ATCC 200006 / CBS 805.95 / DAOM BR144)</name>
    <name type="common">Pythium ultimum</name>
    <dbReference type="NCBI Taxonomy" id="431595"/>
    <lineage>
        <taxon>Eukaryota</taxon>
        <taxon>Sar</taxon>
        <taxon>Stramenopiles</taxon>
        <taxon>Oomycota</taxon>
        <taxon>Peronosporomycetes</taxon>
        <taxon>Pythiales</taxon>
        <taxon>Pythiaceae</taxon>
        <taxon>Globisporangium</taxon>
    </lineage>
</organism>
<proteinExistence type="predicted"/>
<dbReference type="EnsemblProtists" id="PYU1_T004905">
    <property type="protein sequence ID" value="PYU1_T004905"/>
    <property type="gene ID" value="PYU1_G004894"/>
</dbReference>
<sequence length="127" mass="14580">MWTSQMAFIYIYPAYAFTFYKFSGWRQATFTLVLPAMKIAAKNGMRYLVRGQEDVRPEFIILNVKVFHALFVANCLQGSTSLTTTMVLMTRDFLHACVSLRDVNAIMNTIRGSLDNDGRNSYGKWRS</sequence>
<dbReference type="eggNOG" id="ENOG502SMNK">
    <property type="taxonomic scope" value="Eukaryota"/>
</dbReference>
<dbReference type="Proteomes" id="UP000019132">
    <property type="component" value="Unassembled WGS sequence"/>
</dbReference>
<keyword evidence="2" id="KW-1185">Reference proteome</keyword>
<reference evidence="2" key="1">
    <citation type="journal article" date="2010" name="Genome Biol.">
        <title>Genome sequence of the necrotrophic plant pathogen Pythium ultimum reveals original pathogenicity mechanisms and effector repertoire.</title>
        <authorList>
            <person name="Levesque C.A."/>
            <person name="Brouwer H."/>
            <person name="Cano L."/>
            <person name="Hamilton J.P."/>
            <person name="Holt C."/>
            <person name="Huitema E."/>
            <person name="Raffaele S."/>
            <person name="Robideau G.P."/>
            <person name="Thines M."/>
            <person name="Win J."/>
            <person name="Zerillo M.M."/>
            <person name="Beakes G.W."/>
            <person name="Boore J.L."/>
            <person name="Busam D."/>
            <person name="Dumas B."/>
            <person name="Ferriera S."/>
            <person name="Fuerstenberg S.I."/>
            <person name="Gachon C.M."/>
            <person name="Gaulin E."/>
            <person name="Govers F."/>
            <person name="Grenville-Briggs L."/>
            <person name="Horner N."/>
            <person name="Hostetler J."/>
            <person name="Jiang R.H."/>
            <person name="Johnson J."/>
            <person name="Krajaejun T."/>
            <person name="Lin H."/>
            <person name="Meijer H.J."/>
            <person name="Moore B."/>
            <person name="Morris P."/>
            <person name="Phuntmart V."/>
            <person name="Puiu D."/>
            <person name="Shetty J."/>
            <person name="Stajich J.E."/>
            <person name="Tripathy S."/>
            <person name="Wawra S."/>
            <person name="van West P."/>
            <person name="Whitty B.R."/>
            <person name="Coutinho P.M."/>
            <person name="Henrissat B."/>
            <person name="Martin F."/>
            <person name="Thomas P.D."/>
            <person name="Tyler B.M."/>
            <person name="De Vries R.P."/>
            <person name="Kamoun S."/>
            <person name="Yandell M."/>
            <person name="Tisserat N."/>
            <person name="Buell C.R."/>
        </authorList>
    </citation>
    <scope>NUCLEOTIDE SEQUENCE</scope>
    <source>
        <strain evidence="2">DAOM:BR144</strain>
    </source>
</reference>
<name>K3WIW3_GLOUD</name>
<dbReference type="VEuPathDB" id="FungiDB:PYU1_G004894"/>
<evidence type="ECO:0000313" key="2">
    <source>
        <dbReference type="Proteomes" id="UP000019132"/>
    </source>
</evidence>
<evidence type="ECO:0000313" key="1">
    <source>
        <dbReference type="EnsemblProtists" id="PYU1_T004905"/>
    </source>
</evidence>
<dbReference type="InParanoid" id="K3WIW3"/>
<dbReference type="HOGENOM" id="CLU_1974972_0_0_1"/>
<reference evidence="1" key="3">
    <citation type="submission" date="2015-02" db="UniProtKB">
        <authorList>
            <consortium name="EnsemblProtists"/>
        </authorList>
    </citation>
    <scope>IDENTIFICATION</scope>
    <source>
        <strain evidence="1">DAOM BR144</strain>
    </source>
</reference>
<accession>K3WIW3</accession>
<dbReference type="EMBL" id="GL376564">
    <property type="status" value="NOT_ANNOTATED_CDS"/>
    <property type="molecule type" value="Genomic_DNA"/>
</dbReference>
<dbReference type="AlphaFoldDB" id="K3WIW3"/>
<protein>
    <submittedName>
        <fullName evidence="1">Uncharacterized protein</fullName>
    </submittedName>
</protein>
<dbReference type="OMA" id="TLEIMIV"/>